<dbReference type="Gene3D" id="1.20.1720.10">
    <property type="entry name" value="Multidrug resistance protein D"/>
    <property type="match status" value="1"/>
</dbReference>
<organism evidence="9 10">
    <name type="scientific">Clostridium butyricum</name>
    <dbReference type="NCBI Taxonomy" id="1492"/>
    <lineage>
        <taxon>Bacteria</taxon>
        <taxon>Bacillati</taxon>
        <taxon>Bacillota</taxon>
        <taxon>Clostridia</taxon>
        <taxon>Eubacteriales</taxon>
        <taxon>Clostridiaceae</taxon>
        <taxon>Clostridium</taxon>
    </lineage>
</organism>
<feature type="transmembrane region" description="Helical" evidence="7">
    <location>
        <begin position="270"/>
        <end position="291"/>
    </location>
</feature>
<dbReference type="Proteomes" id="UP000238081">
    <property type="component" value="Unassembled WGS sequence"/>
</dbReference>
<comment type="subcellular location">
    <subcellularLocation>
        <location evidence="1">Cell membrane</location>
        <topology evidence="1">Multi-pass membrane protein</topology>
    </subcellularLocation>
</comment>
<dbReference type="RefSeq" id="WP_043661708.1">
    <property type="nucleotide sequence ID" value="NZ_JSEG01000001.1"/>
</dbReference>
<feature type="transmembrane region" description="Helical" evidence="7">
    <location>
        <begin position="205"/>
        <end position="223"/>
    </location>
</feature>
<evidence type="ECO:0000256" key="1">
    <source>
        <dbReference type="ARBA" id="ARBA00004651"/>
    </source>
</evidence>
<keyword evidence="6 7" id="KW-0472">Membrane</keyword>
<dbReference type="NCBIfam" id="TIGR00711">
    <property type="entry name" value="efflux_EmrB"/>
    <property type="match status" value="1"/>
</dbReference>
<dbReference type="PANTHER" id="PTHR42718">
    <property type="entry name" value="MAJOR FACILITATOR SUPERFAMILY MULTIDRUG TRANSPORTER MFSC"/>
    <property type="match status" value="1"/>
</dbReference>
<dbReference type="Gene3D" id="1.20.1250.20">
    <property type="entry name" value="MFS general substrate transporter like domains"/>
    <property type="match status" value="1"/>
</dbReference>
<feature type="transmembrane region" description="Helical" evidence="7">
    <location>
        <begin position="173"/>
        <end position="193"/>
    </location>
</feature>
<keyword evidence="3" id="KW-1003">Cell membrane</keyword>
<evidence type="ECO:0000256" key="5">
    <source>
        <dbReference type="ARBA" id="ARBA00022989"/>
    </source>
</evidence>
<dbReference type="InterPro" id="IPR004638">
    <property type="entry name" value="EmrB-like"/>
</dbReference>
<feature type="transmembrane region" description="Helical" evidence="7">
    <location>
        <begin position="83"/>
        <end position="102"/>
    </location>
</feature>
<feature type="transmembrane region" description="Helical" evidence="7">
    <location>
        <begin position="229"/>
        <end position="249"/>
    </location>
</feature>
<sequence length="484" mass="52188">MELRKTEKITKQVNAKVIIGILIFSGLIATFNETILNVALSPLMIEMNVTAGTIQWIITAYMIVVAVLVPVTAFLIQTFKTKHLYLTAMIILLFGTICGAYSKTFTMLLISRILQAAGTGMIIPIMMNTVLEVVPSKSRGAVMGLCGASLTLGPALGPTVAGIVLQYYQWNMLFVLLIPIIILAIIVGNIYLVNVSNITKPKIDVLSIILSTISFGGLIYGISGFSEGLNIKLVSIIFIIGILSLILFCKRQLSSKEPMLDIRVFKYKKFTIATVLVMLSMMTIFTMAVMLPMFLQGALETNTFTAAMALLPATLISGALTPVAGKIYDKKGSRILLPTGFIIILVSLFILAHSSNDTSLIQIILVFILVDIGVALTMSPSQTVALSSLPKDYYPHGVAILNTLQQLASAIGSSLFIGIMSAVQLKSISNGFNEWSAVASGFNISTLVLSGFVLVAVILSMILPVIKNKKSTVSDYKSDDVINL</sequence>
<keyword evidence="2" id="KW-0813">Transport</keyword>
<feature type="transmembrane region" description="Helical" evidence="7">
    <location>
        <begin position="399"/>
        <end position="422"/>
    </location>
</feature>
<dbReference type="InterPro" id="IPR020846">
    <property type="entry name" value="MFS_dom"/>
</dbReference>
<evidence type="ECO:0000256" key="3">
    <source>
        <dbReference type="ARBA" id="ARBA00022475"/>
    </source>
</evidence>
<dbReference type="PROSITE" id="PS50850">
    <property type="entry name" value="MFS"/>
    <property type="match status" value="1"/>
</dbReference>
<evidence type="ECO:0000256" key="7">
    <source>
        <dbReference type="SAM" id="Phobius"/>
    </source>
</evidence>
<evidence type="ECO:0000256" key="2">
    <source>
        <dbReference type="ARBA" id="ARBA00022448"/>
    </source>
</evidence>
<feature type="transmembrane region" description="Helical" evidence="7">
    <location>
        <begin position="335"/>
        <end position="354"/>
    </location>
</feature>
<dbReference type="SUPFAM" id="SSF103473">
    <property type="entry name" value="MFS general substrate transporter"/>
    <property type="match status" value="1"/>
</dbReference>
<protein>
    <submittedName>
        <fullName evidence="9">MFS transporter</fullName>
    </submittedName>
</protein>
<dbReference type="AlphaFoldDB" id="A0A2S7FG22"/>
<evidence type="ECO:0000256" key="6">
    <source>
        <dbReference type="ARBA" id="ARBA00023136"/>
    </source>
</evidence>
<reference evidence="9 10" key="1">
    <citation type="submission" date="2016-01" db="EMBL/GenBank/DDBJ databases">
        <title>Characterization of the Clostridium difficile lineages that are prevalent in Hong Kong and China.</title>
        <authorList>
            <person name="Kwok J.S.-L."/>
            <person name="Lam W.-Y."/>
            <person name="Ip M."/>
            <person name="Chan T.-F."/>
            <person name="Hawkey P.M."/>
            <person name="Tsui S.K.-W."/>
        </authorList>
    </citation>
    <scope>NUCLEOTIDE SEQUENCE [LARGE SCALE GENOMIC DNA]</scope>
    <source>
        <strain evidence="9 10">300064</strain>
    </source>
</reference>
<dbReference type="Pfam" id="PF07690">
    <property type="entry name" value="MFS_1"/>
    <property type="match status" value="1"/>
</dbReference>
<evidence type="ECO:0000259" key="8">
    <source>
        <dbReference type="PROSITE" id="PS50850"/>
    </source>
</evidence>
<dbReference type="EMBL" id="LRDH01000001">
    <property type="protein sequence ID" value="PPV17970.1"/>
    <property type="molecule type" value="Genomic_DNA"/>
</dbReference>
<keyword evidence="5 7" id="KW-1133">Transmembrane helix</keyword>
<feature type="transmembrane region" description="Helical" evidence="7">
    <location>
        <begin position="56"/>
        <end position="76"/>
    </location>
</feature>
<dbReference type="GO" id="GO:0005886">
    <property type="term" value="C:plasma membrane"/>
    <property type="evidence" value="ECO:0007669"/>
    <property type="project" value="UniProtKB-SubCell"/>
</dbReference>
<gene>
    <name evidence="9" type="ORF">AWN73_00760</name>
</gene>
<feature type="transmembrane region" description="Helical" evidence="7">
    <location>
        <begin position="21"/>
        <end position="44"/>
    </location>
</feature>
<evidence type="ECO:0000313" key="9">
    <source>
        <dbReference type="EMBL" id="PPV17970.1"/>
    </source>
</evidence>
<dbReference type="PANTHER" id="PTHR42718:SF43">
    <property type="entry name" value="LINCOMYCIN RESISTANCE PROTEIN LMRB"/>
    <property type="match status" value="1"/>
</dbReference>
<keyword evidence="4 7" id="KW-0812">Transmembrane</keyword>
<feature type="transmembrane region" description="Helical" evidence="7">
    <location>
        <begin position="442"/>
        <end position="466"/>
    </location>
</feature>
<proteinExistence type="predicted"/>
<feature type="transmembrane region" description="Helical" evidence="7">
    <location>
        <begin position="303"/>
        <end position="323"/>
    </location>
</feature>
<evidence type="ECO:0000256" key="4">
    <source>
        <dbReference type="ARBA" id="ARBA00022692"/>
    </source>
</evidence>
<feature type="transmembrane region" description="Helical" evidence="7">
    <location>
        <begin position="142"/>
        <end position="167"/>
    </location>
</feature>
<comment type="caution">
    <text evidence="9">The sequence shown here is derived from an EMBL/GenBank/DDBJ whole genome shotgun (WGS) entry which is preliminary data.</text>
</comment>
<dbReference type="InterPro" id="IPR036259">
    <property type="entry name" value="MFS_trans_sf"/>
</dbReference>
<dbReference type="InterPro" id="IPR011701">
    <property type="entry name" value="MFS"/>
</dbReference>
<name>A0A2S7FG22_CLOBU</name>
<feature type="transmembrane region" description="Helical" evidence="7">
    <location>
        <begin position="360"/>
        <end position="378"/>
    </location>
</feature>
<evidence type="ECO:0000313" key="10">
    <source>
        <dbReference type="Proteomes" id="UP000238081"/>
    </source>
</evidence>
<feature type="domain" description="Major facilitator superfamily (MFS) profile" evidence="8">
    <location>
        <begin position="18"/>
        <end position="468"/>
    </location>
</feature>
<dbReference type="GO" id="GO:0022857">
    <property type="term" value="F:transmembrane transporter activity"/>
    <property type="evidence" value="ECO:0007669"/>
    <property type="project" value="InterPro"/>
</dbReference>
<feature type="transmembrane region" description="Helical" evidence="7">
    <location>
        <begin position="108"/>
        <end position="130"/>
    </location>
</feature>
<dbReference type="PRINTS" id="PR01036">
    <property type="entry name" value="TCRTETB"/>
</dbReference>
<accession>A0A2S7FG22</accession>